<dbReference type="InterPro" id="IPR010133">
    <property type="entry name" value="Bacteriocin_signal_seq"/>
</dbReference>
<dbReference type="KEGG" id="mmau:NCTC10168_00243"/>
<sequence length="91" mass="10077">MNKTNLFKKINENELANISGGSAVAIISTIVPLALSAISAIASVVKMFQTNSGEIKNKDNSIKWNEEKTLINEKNMKNTEVKYIQPVYVAY</sequence>
<keyword evidence="1" id="KW-0812">Transmembrane</keyword>
<dbReference type="AlphaFoldDB" id="A0A449B428"/>
<evidence type="ECO:0000313" key="3">
    <source>
        <dbReference type="Proteomes" id="UP000290243"/>
    </source>
</evidence>
<dbReference type="RefSeq" id="WP_129646343.1">
    <property type="nucleotide sequence ID" value="NZ_LR215037.1"/>
</dbReference>
<evidence type="ECO:0000313" key="2">
    <source>
        <dbReference type="EMBL" id="VEU75325.1"/>
    </source>
</evidence>
<feature type="transmembrane region" description="Helical" evidence="1">
    <location>
        <begin position="20"/>
        <end position="45"/>
    </location>
</feature>
<protein>
    <submittedName>
        <fullName evidence="2">Uncharacterized protein</fullName>
    </submittedName>
</protein>
<dbReference type="NCBIfam" id="TIGR01847">
    <property type="entry name" value="bacteriocin_sig"/>
    <property type="match status" value="1"/>
</dbReference>
<accession>A0A449B428</accession>
<name>A0A449B428_9BACT</name>
<keyword evidence="1" id="KW-0472">Membrane</keyword>
<reference evidence="2 3" key="1">
    <citation type="submission" date="2019-01" db="EMBL/GenBank/DDBJ databases">
        <authorList>
            <consortium name="Pathogen Informatics"/>
        </authorList>
    </citation>
    <scope>NUCLEOTIDE SEQUENCE [LARGE SCALE GENOMIC DNA]</scope>
    <source>
        <strain evidence="2 3">NCTC10168</strain>
    </source>
</reference>
<dbReference type="EMBL" id="LR215037">
    <property type="protein sequence ID" value="VEU75325.1"/>
    <property type="molecule type" value="Genomic_DNA"/>
</dbReference>
<gene>
    <name evidence="2" type="ORF">NCTC10168_00243</name>
</gene>
<keyword evidence="3" id="KW-1185">Reference proteome</keyword>
<evidence type="ECO:0000256" key="1">
    <source>
        <dbReference type="SAM" id="Phobius"/>
    </source>
</evidence>
<dbReference type="Proteomes" id="UP000290243">
    <property type="component" value="Chromosome"/>
</dbReference>
<proteinExistence type="predicted"/>
<organism evidence="2 3">
    <name type="scientific">Mycoplasmopsis maculosa</name>
    <dbReference type="NCBI Taxonomy" id="114885"/>
    <lineage>
        <taxon>Bacteria</taxon>
        <taxon>Bacillati</taxon>
        <taxon>Mycoplasmatota</taxon>
        <taxon>Mycoplasmoidales</taxon>
        <taxon>Metamycoplasmataceae</taxon>
        <taxon>Mycoplasmopsis</taxon>
    </lineage>
</organism>
<keyword evidence="1" id="KW-1133">Transmembrane helix</keyword>